<name>A0A6N2YN15_FLAPL</name>
<reference evidence="2" key="1">
    <citation type="submission" date="2019-11" db="EMBL/GenBank/DDBJ databases">
        <authorList>
            <person name="Feng L."/>
        </authorList>
    </citation>
    <scope>NUCLEOTIDE SEQUENCE</scope>
    <source>
        <strain evidence="2">FplautiiLFYP42</strain>
    </source>
</reference>
<accession>A0A6N2YN15</accession>
<proteinExistence type="predicted"/>
<evidence type="ECO:0000313" key="2">
    <source>
        <dbReference type="EMBL" id="VYT68355.1"/>
    </source>
</evidence>
<sequence>MTNFAKFLMAIGIVFLLLSVWMMQMSEPGTAAYIMDGLNLILGLLMIGTGAAYLLWKNRHK</sequence>
<feature type="transmembrane region" description="Helical" evidence="1">
    <location>
        <begin position="37"/>
        <end position="56"/>
    </location>
</feature>
<dbReference type="EMBL" id="CACRUB010000014">
    <property type="protein sequence ID" value="VYT68355.1"/>
    <property type="molecule type" value="Genomic_DNA"/>
</dbReference>
<keyword evidence="1" id="KW-0812">Transmembrane</keyword>
<keyword evidence="1" id="KW-1133">Transmembrane helix</keyword>
<protein>
    <submittedName>
        <fullName evidence="2">Uncharacterized protein</fullName>
    </submittedName>
</protein>
<organism evidence="2">
    <name type="scientific">Flavonifractor plautii</name>
    <name type="common">Fusobacterium plautii</name>
    <dbReference type="NCBI Taxonomy" id="292800"/>
    <lineage>
        <taxon>Bacteria</taxon>
        <taxon>Bacillati</taxon>
        <taxon>Bacillota</taxon>
        <taxon>Clostridia</taxon>
        <taxon>Eubacteriales</taxon>
        <taxon>Oscillospiraceae</taxon>
        <taxon>Flavonifractor</taxon>
    </lineage>
</organism>
<dbReference type="RefSeq" id="WP_156620967.1">
    <property type="nucleotide sequence ID" value="NZ_CACRUB010000014.1"/>
</dbReference>
<dbReference type="AlphaFoldDB" id="A0A6N2YN15"/>
<feature type="transmembrane region" description="Helical" evidence="1">
    <location>
        <begin position="7"/>
        <end position="25"/>
    </location>
</feature>
<gene>
    <name evidence="2" type="ORF">FPLFYP42_00244</name>
</gene>
<keyword evidence="1" id="KW-0472">Membrane</keyword>
<evidence type="ECO:0000256" key="1">
    <source>
        <dbReference type="SAM" id="Phobius"/>
    </source>
</evidence>